<evidence type="ECO:0000313" key="2">
    <source>
        <dbReference type="RefSeq" id="XP_022307054.1"/>
    </source>
</evidence>
<dbReference type="GeneID" id="111113249"/>
<dbReference type="RefSeq" id="XP_022307054.1">
    <property type="nucleotide sequence ID" value="XM_022451346.1"/>
</dbReference>
<dbReference type="RefSeq" id="XP_022307057.1">
    <property type="nucleotide sequence ID" value="XM_022451349.1"/>
</dbReference>
<evidence type="ECO:0000313" key="3">
    <source>
        <dbReference type="RefSeq" id="XP_022307055.1"/>
    </source>
</evidence>
<dbReference type="RefSeq" id="XP_022307055.1">
    <property type="nucleotide sequence ID" value="XM_022451347.1"/>
</dbReference>
<dbReference type="GO" id="GO:0005739">
    <property type="term" value="C:mitochondrion"/>
    <property type="evidence" value="ECO:0007669"/>
    <property type="project" value="TreeGrafter"/>
</dbReference>
<evidence type="ECO:0000313" key="1">
    <source>
        <dbReference type="Proteomes" id="UP000694844"/>
    </source>
</evidence>
<gene>
    <name evidence="2 3 4 5" type="primary">LOC111113249</name>
</gene>
<dbReference type="Pfam" id="PF10561">
    <property type="entry name" value="C2orf69"/>
    <property type="match status" value="2"/>
</dbReference>
<evidence type="ECO:0000313" key="5">
    <source>
        <dbReference type="RefSeq" id="XP_022307057.1"/>
    </source>
</evidence>
<dbReference type="InterPro" id="IPR018881">
    <property type="entry name" value="C2orf69_mit"/>
</dbReference>
<name>A0A8B8BW10_CRAVI</name>
<sequence length="286" mass="32568">MARRNSFEELAVRRLTNVNGEEGKQNDVIVCPANTKIQGKQHIIFFGGDIQTYPEDMESGLYKDYIEYNLENSARILARRFHDSLVFVIKPSKMIFYSFSIYKNFLPFTEDGIPFIGHMPGSGNDVEGLSHLVHLYNNAKHRLASDSTGLDSSSATITLVGFSKGCVVLNQMMFEMFSSCGTIKNDIKDFAQRLNSVYWLDSGHVGDRNAWLTDDAILSAMVHKGLEIHAHVTPYQVRDSQRKWIGKEEKKFVEKLKKLNGNVFEGRHFFDEPGSIDNHFKTLKVF</sequence>
<dbReference type="OrthoDB" id="419333at2759"/>
<organism evidence="1 2">
    <name type="scientific">Crassostrea virginica</name>
    <name type="common">Eastern oyster</name>
    <dbReference type="NCBI Taxonomy" id="6565"/>
    <lineage>
        <taxon>Eukaryota</taxon>
        <taxon>Metazoa</taxon>
        <taxon>Spiralia</taxon>
        <taxon>Lophotrochozoa</taxon>
        <taxon>Mollusca</taxon>
        <taxon>Bivalvia</taxon>
        <taxon>Autobranchia</taxon>
        <taxon>Pteriomorphia</taxon>
        <taxon>Ostreida</taxon>
        <taxon>Ostreoidea</taxon>
        <taxon>Ostreidae</taxon>
        <taxon>Crassostrea</taxon>
    </lineage>
</organism>
<dbReference type="RefSeq" id="XP_022307056.1">
    <property type="nucleotide sequence ID" value="XM_022451348.1"/>
</dbReference>
<dbReference type="PANTHER" id="PTHR31296">
    <property type="entry name" value="UPF0565 PROTEIN C2ORF69"/>
    <property type="match status" value="1"/>
</dbReference>
<dbReference type="KEGG" id="cvn:111113249"/>
<reference evidence="2 3" key="1">
    <citation type="submission" date="2025-04" db="UniProtKB">
        <authorList>
            <consortium name="RefSeq"/>
        </authorList>
    </citation>
    <scope>IDENTIFICATION</scope>
    <source>
        <tissue evidence="2 3">Whole sample</tissue>
    </source>
</reference>
<dbReference type="AlphaFoldDB" id="A0A8B8BW10"/>
<accession>A0A8B8BW10</accession>
<evidence type="ECO:0000313" key="4">
    <source>
        <dbReference type="RefSeq" id="XP_022307056.1"/>
    </source>
</evidence>
<dbReference type="PANTHER" id="PTHR31296:SF1">
    <property type="entry name" value="MITOCHONDRIAL PROTEIN C2ORF69"/>
    <property type="match status" value="1"/>
</dbReference>
<protein>
    <submittedName>
        <fullName evidence="2 3">UPF0565 protein C2orf69 homolog isoform X1</fullName>
    </submittedName>
</protein>
<proteinExistence type="predicted"/>
<keyword evidence="1" id="KW-1185">Reference proteome</keyword>
<dbReference type="Proteomes" id="UP000694844">
    <property type="component" value="Chromosome 9"/>
</dbReference>